<dbReference type="RefSeq" id="WP_092659748.1">
    <property type="nucleotide sequence ID" value="NZ_FOCX01000008.1"/>
</dbReference>
<dbReference type="GO" id="GO:0016787">
    <property type="term" value="F:hydrolase activity"/>
    <property type="evidence" value="ECO:0007669"/>
    <property type="project" value="UniProtKB-KW"/>
</dbReference>
<evidence type="ECO:0000313" key="10">
    <source>
        <dbReference type="EMBL" id="SEO10914.1"/>
    </source>
</evidence>
<evidence type="ECO:0000313" key="11">
    <source>
        <dbReference type="Proteomes" id="UP000198775"/>
    </source>
</evidence>
<keyword evidence="3 8" id="KW-0540">Nuclease</keyword>
<dbReference type="Proteomes" id="UP000198775">
    <property type="component" value="Unassembled WGS sequence"/>
</dbReference>
<sequence>MILDTNYLVDLFSGDRNAHRKARKLKRNHEIQRIPTPVLAELEYGAEFTLSDAERQRIENLSRMYSIAKLDAEMAKRAGRLFAQADRASDGDSGADMVDAMVAALADVTGEAVVTDNRSDFEELGVSVETF</sequence>
<gene>
    <name evidence="8" type="primary">vapC</name>
    <name evidence="10" type="ORF">SAMN05216388_100878</name>
</gene>
<reference evidence="11" key="1">
    <citation type="submission" date="2016-10" db="EMBL/GenBank/DDBJ databases">
        <authorList>
            <person name="Varghese N."/>
            <person name="Submissions S."/>
        </authorList>
    </citation>
    <scope>NUCLEOTIDE SEQUENCE [LARGE SCALE GENOMIC DNA]</scope>
    <source>
        <strain evidence="11">IBRC-M 10043</strain>
    </source>
</reference>
<dbReference type="InterPro" id="IPR029060">
    <property type="entry name" value="PIN-like_dom_sf"/>
</dbReference>
<evidence type="ECO:0000256" key="5">
    <source>
        <dbReference type="ARBA" id="ARBA00022801"/>
    </source>
</evidence>
<feature type="domain" description="PIN" evidence="9">
    <location>
        <begin position="1"/>
        <end position="123"/>
    </location>
</feature>
<comment type="cofactor">
    <cofactor evidence="1 8">
        <name>Mg(2+)</name>
        <dbReference type="ChEBI" id="CHEBI:18420"/>
    </cofactor>
</comment>
<dbReference type="EMBL" id="FOCX01000008">
    <property type="protein sequence ID" value="SEO10914.1"/>
    <property type="molecule type" value="Genomic_DNA"/>
</dbReference>
<evidence type="ECO:0000256" key="4">
    <source>
        <dbReference type="ARBA" id="ARBA00022723"/>
    </source>
</evidence>
<dbReference type="GO" id="GO:0090729">
    <property type="term" value="F:toxin activity"/>
    <property type="evidence" value="ECO:0007669"/>
    <property type="project" value="UniProtKB-KW"/>
</dbReference>
<protein>
    <recommendedName>
        <fullName evidence="8">Ribonuclease VapC</fullName>
        <shortName evidence="8">RNase VapC</shortName>
        <ecNumber evidence="8">3.1.-.-</ecNumber>
    </recommendedName>
    <alternativeName>
        <fullName evidence="8">Putative toxin VapC</fullName>
    </alternativeName>
</protein>
<dbReference type="InterPro" id="IPR022907">
    <property type="entry name" value="VapC_family"/>
</dbReference>
<comment type="function">
    <text evidence="8">Toxic component of a toxin-antitoxin (TA) system. An RNase.</text>
</comment>
<evidence type="ECO:0000256" key="3">
    <source>
        <dbReference type="ARBA" id="ARBA00022722"/>
    </source>
</evidence>
<proteinExistence type="inferred from homology"/>
<keyword evidence="4 8" id="KW-0479">Metal-binding</keyword>
<evidence type="ECO:0000256" key="1">
    <source>
        <dbReference type="ARBA" id="ARBA00001946"/>
    </source>
</evidence>
<feature type="binding site" evidence="8">
    <location>
        <position position="99"/>
    </location>
    <ligand>
        <name>Mg(2+)</name>
        <dbReference type="ChEBI" id="CHEBI:18420"/>
    </ligand>
</feature>
<dbReference type="Gene3D" id="3.40.50.1010">
    <property type="entry name" value="5'-nuclease"/>
    <property type="match status" value="1"/>
</dbReference>
<dbReference type="InterPro" id="IPR050556">
    <property type="entry name" value="Type_II_TA_system_RNase"/>
</dbReference>
<dbReference type="PANTHER" id="PTHR33653">
    <property type="entry name" value="RIBONUCLEASE VAPC2"/>
    <property type="match status" value="1"/>
</dbReference>
<name>A0A1H8M0I1_9EURY</name>
<keyword evidence="5 8" id="KW-0378">Hydrolase</keyword>
<dbReference type="OrthoDB" id="38049at2157"/>
<feature type="binding site" evidence="8">
    <location>
        <position position="4"/>
    </location>
    <ligand>
        <name>Mg(2+)</name>
        <dbReference type="ChEBI" id="CHEBI:18420"/>
    </ligand>
</feature>
<keyword evidence="11" id="KW-1185">Reference proteome</keyword>
<comment type="similarity">
    <text evidence="7 8">Belongs to the PINc/VapC protein family.</text>
</comment>
<dbReference type="Pfam" id="PF01850">
    <property type="entry name" value="PIN"/>
    <property type="match status" value="1"/>
</dbReference>
<evidence type="ECO:0000259" key="9">
    <source>
        <dbReference type="Pfam" id="PF01850"/>
    </source>
</evidence>
<keyword evidence="2 8" id="KW-1277">Toxin-antitoxin system</keyword>
<accession>A0A1H8M0I1</accession>
<dbReference type="GO" id="GO:0000287">
    <property type="term" value="F:magnesium ion binding"/>
    <property type="evidence" value="ECO:0007669"/>
    <property type="project" value="UniProtKB-UniRule"/>
</dbReference>
<evidence type="ECO:0000256" key="6">
    <source>
        <dbReference type="ARBA" id="ARBA00022842"/>
    </source>
</evidence>
<dbReference type="HAMAP" id="MF_00265">
    <property type="entry name" value="VapC_Nob1"/>
    <property type="match status" value="1"/>
</dbReference>
<evidence type="ECO:0000256" key="7">
    <source>
        <dbReference type="ARBA" id="ARBA00038093"/>
    </source>
</evidence>
<dbReference type="PANTHER" id="PTHR33653:SF1">
    <property type="entry name" value="RIBONUCLEASE VAPC2"/>
    <property type="match status" value="1"/>
</dbReference>
<evidence type="ECO:0000256" key="2">
    <source>
        <dbReference type="ARBA" id="ARBA00022649"/>
    </source>
</evidence>
<dbReference type="AlphaFoldDB" id="A0A1H8M0I1"/>
<keyword evidence="6 8" id="KW-0460">Magnesium</keyword>
<dbReference type="EC" id="3.1.-.-" evidence="8"/>
<organism evidence="10 11">
    <name type="scientific">Halorientalis persicus</name>
    <dbReference type="NCBI Taxonomy" id="1367881"/>
    <lineage>
        <taxon>Archaea</taxon>
        <taxon>Methanobacteriati</taxon>
        <taxon>Methanobacteriota</taxon>
        <taxon>Stenosarchaea group</taxon>
        <taxon>Halobacteria</taxon>
        <taxon>Halobacteriales</taxon>
        <taxon>Haloarculaceae</taxon>
        <taxon>Halorientalis</taxon>
    </lineage>
</organism>
<dbReference type="GO" id="GO:0004540">
    <property type="term" value="F:RNA nuclease activity"/>
    <property type="evidence" value="ECO:0007669"/>
    <property type="project" value="InterPro"/>
</dbReference>
<dbReference type="SUPFAM" id="SSF88723">
    <property type="entry name" value="PIN domain-like"/>
    <property type="match status" value="1"/>
</dbReference>
<keyword evidence="8" id="KW-0800">Toxin</keyword>
<evidence type="ECO:0000256" key="8">
    <source>
        <dbReference type="HAMAP-Rule" id="MF_00265"/>
    </source>
</evidence>
<dbReference type="InterPro" id="IPR002716">
    <property type="entry name" value="PIN_dom"/>
</dbReference>